<dbReference type="GO" id="GO:0045892">
    <property type="term" value="P:negative regulation of DNA-templated transcription"/>
    <property type="evidence" value="ECO:0007669"/>
    <property type="project" value="InterPro"/>
</dbReference>
<organism evidence="1 2">
    <name type="scientific">Rhizobium altiplani</name>
    <dbReference type="NCBI Taxonomy" id="1864509"/>
    <lineage>
        <taxon>Bacteria</taxon>
        <taxon>Pseudomonadati</taxon>
        <taxon>Pseudomonadota</taxon>
        <taxon>Alphaproteobacteria</taxon>
        <taxon>Hyphomicrobiales</taxon>
        <taxon>Rhizobiaceae</taxon>
        <taxon>Rhizobium/Agrobacterium group</taxon>
        <taxon>Rhizobium</taxon>
    </lineage>
</organism>
<keyword evidence="2" id="KW-1185">Reference proteome</keyword>
<protein>
    <submittedName>
        <fullName evidence="1">Transcriptional regulator</fullName>
    </submittedName>
</protein>
<dbReference type="AlphaFoldDB" id="A0A109JHP8"/>
<sequence>MTECTASGEPARNEAGSRYSSLKKDELEALAVSAILEHRRLLDADEAVYEEWLRASGDPLVSSDVAQTLQDEYLARQKQAQGQQEELSEILDALGYVPVVPSGEKD</sequence>
<dbReference type="EMBL" id="LNCD01000092">
    <property type="protein sequence ID" value="KWV49104.1"/>
    <property type="molecule type" value="Genomic_DNA"/>
</dbReference>
<evidence type="ECO:0000313" key="1">
    <source>
        <dbReference type="EMBL" id="KWV49104.1"/>
    </source>
</evidence>
<gene>
    <name evidence="1" type="ORF">AS026_11085</name>
</gene>
<accession>A0A109JHP8</accession>
<dbReference type="Gene3D" id="1.10.287.160">
    <property type="entry name" value="HR1 repeat"/>
    <property type="match status" value="1"/>
</dbReference>
<dbReference type="RefSeq" id="WP_007539614.1">
    <property type="nucleotide sequence ID" value="NZ_LNCD01000092.1"/>
</dbReference>
<dbReference type="OrthoDB" id="8302520at2"/>
<dbReference type="InterPro" id="IPR015309">
    <property type="entry name" value="Tscrpt_rep_TraM"/>
</dbReference>
<dbReference type="Pfam" id="PF09228">
    <property type="entry name" value="Prok-TraM"/>
    <property type="match status" value="1"/>
</dbReference>
<dbReference type="InterPro" id="IPR036336">
    <property type="entry name" value="Tscrpt_rep_TraM_sf"/>
</dbReference>
<evidence type="ECO:0000313" key="2">
    <source>
        <dbReference type="Proteomes" id="UP000068164"/>
    </source>
</evidence>
<dbReference type="Proteomes" id="UP000068164">
    <property type="component" value="Unassembled WGS sequence"/>
</dbReference>
<dbReference type="SUPFAM" id="SSF109631">
    <property type="entry name" value="Transcriptional repressor TraM"/>
    <property type="match status" value="1"/>
</dbReference>
<proteinExistence type="predicted"/>
<name>A0A109JHP8_9HYPH</name>
<comment type="caution">
    <text evidence="1">The sequence shown here is derived from an EMBL/GenBank/DDBJ whole genome shotgun (WGS) entry which is preliminary data.</text>
</comment>
<reference evidence="1 2" key="1">
    <citation type="submission" date="2015-11" db="EMBL/GenBank/DDBJ databases">
        <title>Draft Genome Sequence of the Strain BR 10423 (Rhizobium sp.) isolated from nodules of Mimosa pudica.</title>
        <authorList>
            <person name="Barauna A.C."/>
            <person name="Zilli J.E."/>
            <person name="Simoes-Araujo J.L."/>
            <person name="Reis V.M."/>
            <person name="James E.K."/>
            <person name="Reis F.B.Jr."/>
            <person name="Rouws L.F."/>
            <person name="Passos S.R."/>
            <person name="Gois S.R."/>
        </authorList>
    </citation>
    <scope>NUCLEOTIDE SEQUENCE [LARGE SCALE GENOMIC DNA]</scope>
    <source>
        <strain evidence="1 2">BR10423</strain>
    </source>
</reference>